<accession>A0AAV7E2W5</accession>
<feature type="transmembrane region" description="Helical" evidence="1">
    <location>
        <begin position="211"/>
        <end position="236"/>
    </location>
</feature>
<keyword evidence="1" id="KW-0812">Transmembrane</keyword>
<proteinExistence type="predicted"/>
<comment type="caution">
    <text evidence="2">The sequence shown here is derived from an EMBL/GenBank/DDBJ whole genome shotgun (WGS) entry which is preliminary data.</text>
</comment>
<gene>
    <name evidence="2" type="ORF">H6P81_018540</name>
</gene>
<reference evidence="2 3" key="1">
    <citation type="submission" date="2021-07" db="EMBL/GenBank/DDBJ databases">
        <title>The Aristolochia fimbriata genome: insights into angiosperm evolution, floral development and chemical biosynthesis.</title>
        <authorList>
            <person name="Jiao Y."/>
        </authorList>
    </citation>
    <scope>NUCLEOTIDE SEQUENCE [LARGE SCALE GENOMIC DNA]</scope>
    <source>
        <strain evidence="2">IBCAS-2021</strain>
        <tissue evidence="2">Leaf</tissue>
    </source>
</reference>
<name>A0AAV7E2W5_ARIFI</name>
<evidence type="ECO:0000256" key="1">
    <source>
        <dbReference type="SAM" id="Phobius"/>
    </source>
</evidence>
<keyword evidence="1" id="KW-0472">Membrane</keyword>
<dbReference type="AlphaFoldDB" id="A0AAV7E2W5"/>
<dbReference type="Proteomes" id="UP000825729">
    <property type="component" value="Unassembled WGS sequence"/>
</dbReference>
<evidence type="ECO:0000313" key="3">
    <source>
        <dbReference type="Proteomes" id="UP000825729"/>
    </source>
</evidence>
<organism evidence="2 3">
    <name type="scientific">Aristolochia fimbriata</name>
    <name type="common">White veined hardy Dutchman's pipe vine</name>
    <dbReference type="NCBI Taxonomy" id="158543"/>
    <lineage>
        <taxon>Eukaryota</taxon>
        <taxon>Viridiplantae</taxon>
        <taxon>Streptophyta</taxon>
        <taxon>Embryophyta</taxon>
        <taxon>Tracheophyta</taxon>
        <taxon>Spermatophyta</taxon>
        <taxon>Magnoliopsida</taxon>
        <taxon>Magnoliidae</taxon>
        <taxon>Piperales</taxon>
        <taxon>Aristolochiaceae</taxon>
        <taxon>Aristolochia</taxon>
    </lineage>
</organism>
<dbReference type="EMBL" id="JAINDJ010000007">
    <property type="protein sequence ID" value="KAG9442686.1"/>
    <property type="molecule type" value="Genomic_DNA"/>
</dbReference>
<keyword evidence="1" id="KW-1133">Transmembrane helix</keyword>
<evidence type="ECO:0000313" key="2">
    <source>
        <dbReference type="EMBL" id="KAG9442686.1"/>
    </source>
</evidence>
<protein>
    <submittedName>
        <fullName evidence="2">Uncharacterized protein</fullName>
    </submittedName>
</protein>
<sequence>MTAVGGTSVPNAPYVRLCFGFKDRKNGGKETTSSVNFTSSQPSKRLLIFIFHLIMTPIKIERVFYHLKEVKVYESARLSKFNLLSGVLERPEGNVFSESKTNSRRWCMKCQPTLTAGSGFFQGKSHTQRVLNYKPRLWRFMLLDASLVINPIILTKTLQLNHLRKLLRKNALESIHEYATAETKRVVPSELTLEVNIQKARMVKSHGWFNAGVRVGVGIGLGICLGIGIGVGLMLVRT</sequence>
<keyword evidence="3" id="KW-1185">Reference proteome</keyword>